<evidence type="ECO:0000256" key="4">
    <source>
        <dbReference type="ARBA" id="ARBA00022448"/>
    </source>
</evidence>
<keyword evidence="9" id="KW-0520">NAD</keyword>
<comment type="catalytic activity">
    <reaction evidence="8 9">
        <text>a ubiquinone + NADH + 5 H(+)(in) = a ubiquinol + NAD(+) + 4 H(+)(out)</text>
        <dbReference type="Rhea" id="RHEA:29091"/>
        <dbReference type="Rhea" id="RHEA-COMP:9565"/>
        <dbReference type="Rhea" id="RHEA-COMP:9566"/>
        <dbReference type="ChEBI" id="CHEBI:15378"/>
        <dbReference type="ChEBI" id="CHEBI:16389"/>
        <dbReference type="ChEBI" id="CHEBI:17976"/>
        <dbReference type="ChEBI" id="CHEBI:57540"/>
        <dbReference type="ChEBI" id="CHEBI:57945"/>
        <dbReference type="EC" id="7.1.1.2"/>
    </reaction>
</comment>
<keyword evidence="9 10" id="KW-0496">Mitochondrion</keyword>
<geneLocation type="mitochondrion" evidence="10"/>
<keyword evidence="9" id="KW-1278">Translocase</keyword>
<keyword evidence="4 9" id="KW-0813">Transport</keyword>
<dbReference type="Pfam" id="PF00507">
    <property type="entry name" value="Oxidored_q4"/>
    <property type="match status" value="1"/>
</dbReference>
<proteinExistence type="inferred from homology"/>
<evidence type="ECO:0000256" key="9">
    <source>
        <dbReference type="RuleBase" id="RU003640"/>
    </source>
</evidence>
<keyword evidence="9" id="KW-0249">Electron transport</keyword>
<comment type="function">
    <text evidence="9">Core subunit of the mitochondrial membrane respiratory chain NADH dehydrogenase (Complex I) which catalyzes electron transfer from NADH through the respiratory chain, using ubiquinone as an electron acceptor. Essential for the catalytic activity of complex I.</text>
</comment>
<keyword evidence="5 9" id="KW-0812">Transmembrane</keyword>
<keyword evidence="9" id="KW-0830">Ubiquinone</keyword>
<accession>A0A6M4AGH5</accession>
<dbReference type="AlphaFoldDB" id="A0A6M4AGH5"/>
<keyword evidence="9" id="KW-0679">Respiratory chain</keyword>
<evidence type="ECO:0000256" key="2">
    <source>
        <dbReference type="ARBA" id="ARBA00008472"/>
    </source>
</evidence>
<organism evidence="10">
    <name type="scientific">Hemisphaerius rufovarius</name>
    <dbReference type="NCBI Taxonomy" id="1897809"/>
    <lineage>
        <taxon>Eukaryota</taxon>
        <taxon>Metazoa</taxon>
        <taxon>Ecdysozoa</taxon>
        <taxon>Arthropoda</taxon>
        <taxon>Hexapoda</taxon>
        <taxon>Insecta</taxon>
        <taxon>Pterygota</taxon>
        <taxon>Neoptera</taxon>
        <taxon>Paraneoptera</taxon>
        <taxon>Hemiptera</taxon>
        <taxon>Auchenorrhyncha</taxon>
        <taxon>Fulgoroidea</taxon>
        <taxon>Issidae</taxon>
        <taxon>Hemisphaeriinae</taxon>
        <taxon>Hemisphaerius</taxon>
    </lineage>
</organism>
<comment type="similarity">
    <text evidence="2 9">Belongs to the complex I subunit 3 family.</text>
</comment>
<dbReference type="InterPro" id="IPR038430">
    <property type="entry name" value="NDAH_ubi_oxred_su3_sf"/>
</dbReference>
<feature type="transmembrane region" description="Helical" evidence="9">
    <location>
        <begin position="56"/>
        <end position="75"/>
    </location>
</feature>
<dbReference type="GO" id="GO:0031966">
    <property type="term" value="C:mitochondrial membrane"/>
    <property type="evidence" value="ECO:0007669"/>
    <property type="project" value="UniProtKB-SubCell"/>
</dbReference>
<keyword evidence="6 9" id="KW-1133">Transmembrane helix</keyword>
<reference evidence="10" key="1">
    <citation type="submission" date="2020-03" db="EMBL/GenBank/DDBJ databases">
        <authorList>
            <person name="Yang L.J."/>
        </authorList>
    </citation>
    <scope>NUCLEOTIDE SEQUENCE</scope>
</reference>
<comment type="subcellular location">
    <subcellularLocation>
        <location evidence="1">Membrane</location>
    </subcellularLocation>
    <subcellularLocation>
        <location evidence="9">Mitochondrion membrane</location>
        <topology evidence="9">Multi-pass membrane protein</topology>
    </subcellularLocation>
</comment>
<evidence type="ECO:0000256" key="5">
    <source>
        <dbReference type="ARBA" id="ARBA00022692"/>
    </source>
</evidence>
<dbReference type="Gene3D" id="1.20.58.1610">
    <property type="entry name" value="NADH:ubiquinone/plastoquinone oxidoreductase, chain 3"/>
    <property type="match status" value="1"/>
</dbReference>
<protein>
    <recommendedName>
        <fullName evidence="3 9">NADH-ubiquinone oxidoreductase chain 3</fullName>
        <ecNumber evidence="9">7.1.1.2</ecNumber>
    </recommendedName>
</protein>
<dbReference type="GO" id="GO:0008137">
    <property type="term" value="F:NADH dehydrogenase (ubiquinone) activity"/>
    <property type="evidence" value="ECO:0007669"/>
    <property type="project" value="UniProtKB-UniRule"/>
</dbReference>
<dbReference type="EC" id="7.1.1.2" evidence="9"/>
<dbReference type="PANTHER" id="PTHR11058">
    <property type="entry name" value="NADH-UBIQUINONE OXIDOREDUCTASE CHAIN 3"/>
    <property type="match status" value="1"/>
</dbReference>
<name>A0A6M4AGH5_9HEMI</name>
<dbReference type="GO" id="GO:0030964">
    <property type="term" value="C:NADH dehydrogenase complex"/>
    <property type="evidence" value="ECO:0007669"/>
    <property type="project" value="TreeGrafter"/>
</dbReference>
<evidence type="ECO:0000256" key="3">
    <source>
        <dbReference type="ARBA" id="ARBA00021007"/>
    </source>
</evidence>
<feature type="transmembrane region" description="Helical" evidence="9">
    <location>
        <begin position="87"/>
        <end position="106"/>
    </location>
</feature>
<sequence length="115" mass="13420">MKIMLSTLIMVMIVNMVFLLTTKISKKTKMNREKNSPFECGFSPMSSPRKPFSIQFFLMATMFLIFDIEISIILPMTSTKMVNMQEWMISSTVIVMILIAGLLHEWKNNMLEWTK</sequence>
<evidence type="ECO:0000256" key="1">
    <source>
        <dbReference type="ARBA" id="ARBA00004370"/>
    </source>
</evidence>
<feature type="transmembrane region" description="Helical" evidence="9">
    <location>
        <begin position="6"/>
        <end position="24"/>
    </location>
</feature>
<evidence type="ECO:0000256" key="6">
    <source>
        <dbReference type="ARBA" id="ARBA00022989"/>
    </source>
</evidence>
<dbReference type="PANTHER" id="PTHR11058:SF9">
    <property type="entry name" value="NADH-UBIQUINONE OXIDOREDUCTASE CHAIN 3"/>
    <property type="match status" value="1"/>
</dbReference>
<dbReference type="EMBL" id="MT210096">
    <property type="protein sequence ID" value="QJQ26925.1"/>
    <property type="molecule type" value="Genomic_DNA"/>
</dbReference>
<evidence type="ECO:0000256" key="8">
    <source>
        <dbReference type="ARBA" id="ARBA00049551"/>
    </source>
</evidence>
<keyword evidence="7 9" id="KW-0472">Membrane</keyword>
<gene>
    <name evidence="10" type="primary">ND3</name>
</gene>
<evidence type="ECO:0000256" key="7">
    <source>
        <dbReference type="ARBA" id="ARBA00023136"/>
    </source>
</evidence>
<dbReference type="InterPro" id="IPR000440">
    <property type="entry name" value="NADH_UbQ/plastoQ_OxRdtase_su3"/>
</dbReference>
<evidence type="ECO:0000313" key="10">
    <source>
        <dbReference type="EMBL" id="QJQ26925.1"/>
    </source>
</evidence>